<dbReference type="NCBIfam" id="TIGR02131">
    <property type="entry name" value="phaP_Bmeg"/>
    <property type="match status" value="1"/>
</dbReference>
<feature type="coiled-coil region" evidence="1">
    <location>
        <begin position="38"/>
        <end position="65"/>
    </location>
</feature>
<dbReference type="RefSeq" id="WP_129727982.1">
    <property type="nucleotide sequence ID" value="NZ_JAPCYI010000001.1"/>
</dbReference>
<comment type="caution">
    <text evidence="2">The sequence shown here is derived from an EMBL/GenBank/DDBJ whole genome shotgun (WGS) entry which is preliminary data.</text>
</comment>
<dbReference type="Pfam" id="PF09602">
    <property type="entry name" value="PhaP_Bmeg"/>
    <property type="match status" value="1"/>
</dbReference>
<keyword evidence="1" id="KW-0175">Coiled coil</keyword>
<evidence type="ECO:0000256" key="1">
    <source>
        <dbReference type="SAM" id="Coils"/>
    </source>
</evidence>
<gene>
    <name evidence="2" type="primary">phaP</name>
    <name evidence="2" type="ORF">ACFFMS_29910</name>
</gene>
<protein>
    <submittedName>
        <fullName evidence="2">Polyhydroxyalkanoic acid inclusion protein PhaP</fullName>
    </submittedName>
</protein>
<organism evidence="2 3">
    <name type="scientific">Ectobacillus funiculus</name>
    <dbReference type="NCBI Taxonomy" id="137993"/>
    <lineage>
        <taxon>Bacteria</taxon>
        <taxon>Bacillati</taxon>
        <taxon>Bacillota</taxon>
        <taxon>Bacilli</taxon>
        <taxon>Bacillales</taxon>
        <taxon>Bacillaceae</taxon>
        <taxon>Ectobacillus</taxon>
    </lineage>
</organism>
<proteinExistence type="predicted"/>
<name>A0ABV5WQD2_9BACI</name>
<dbReference type="InterPro" id="IPR011728">
    <property type="entry name" value="PhaP_Bmeg"/>
</dbReference>
<dbReference type="Proteomes" id="UP001589609">
    <property type="component" value="Unassembled WGS sequence"/>
</dbReference>
<accession>A0ABV5WQD2</accession>
<evidence type="ECO:0000313" key="3">
    <source>
        <dbReference type="Proteomes" id="UP001589609"/>
    </source>
</evidence>
<sequence>MEMKPYEIMDAFWKNWTQSLSMFSNAGKQMEHLTLETMKQQQETLQKMEEAVRTMEQEMKQYSAQLNAQYTGYVKQLGGNPFTPQIEEWQGKWNEFAQQMQQFSISPAKASVSFLSQASGQLEDTVKQLVAQNQNQREEIQKQMNGFLEELKGMQLDLVKKFEEGSKTLFTAVK</sequence>
<dbReference type="EMBL" id="JBHMAF010000197">
    <property type="protein sequence ID" value="MFB9762446.1"/>
    <property type="molecule type" value="Genomic_DNA"/>
</dbReference>
<evidence type="ECO:0000313" key="2">
    <source>
        <dbReference type="EMBL" id="MFB9762446.1"/>
    </source>
</evidence>
<reference evidence="2 3" key="1">
    <citation type="submission" date="2024-09" db="EMBL/GenBank/DDBJ databases">
        <authorList>
            <person name="Sun Q."/>
            <person name="Mori K."/>
        </authorList>
    </citation>
    <scope>NUCLEOTIDE SEQUENCE [LARGE SCALE GENOMIC DNA]</scope>
    <source>
        <strain evidence="2 3">JCM 11201</strain>
    </source>
</reference>
<feature type="coiled-coil region" evidence="1">
    <location>
        <begin position="119"/>
        <end position="157"/>
    </location>
</feature>
<keyword evidence="3" id="KW-1185">Reference proteome</keyword>